<accession>A0AB39R4K8</accession>
<gene>
    <name evidence="2" type="ORF">AB5J53_02960</name>
</gene>
<dbReference type="EMBL" id="CP163443">
    <property type="protein sequence ID" value="XDQ50743.1"/>
    <property type="molecule type" value="Genomic_DNA"/>
</dbReference>
<evidence type="ECO:0000313" key="2">
    <source>
        <dbReference type="EMBL" id="XDQ50743.1"/>
    </source>
</evidence>
<dbReference type="InterPro" id="IPR002734">
    <property type="entry name" value="RibDG_C"/>
</dbReference>
<name>A0AB39R4K8_9ACTN</name>
<protein>
    <submittedName>
        <fullName evidence="2">Dihydrofolate reductase family protein</fullName>
    </submittedName>
</protein>
<sequence>MASAGETSHTRTVVANISLSLDGRIAGSAGEYDMSWIVPHAVSDGARSHMVHITGTATTALLGRKNYQGFSGYWPAVADDDHADPRDRTFARWLNEVEKVVFSRTLEQVDWHNARLATADPAATVKQLRQLEGGDIIVLASVSVIRQLLDAGELDRLSITLCPELVGGGERLFTDGATMSSSWSLASTSATDTGAIRLLYDRIRTGG</sequence>
<dbReference type="GO" id="GO:0009231">
    <property type="term" value="P:riboflavin biosynthetic process"/>
    <property type="evidence" value="ECO:0007669"/>
    <property type="project" value="InterPro"/>
</dbReference>
<dbReference type="GO" id="GO:0008703">
    <property type="term" value="F:5-amino-6-(5-phosphoribosylamino)uracil reductase activity"/>
    <property type="evidence" value="ECO:0007669"/>
    <property type="project" value="InterPro"/>
</dbReference>
<dbReference type="Pfam" id="PF01872">
    <property type="entry name" value="RibD_C"/>
    <property type="match status" value="1"/>
</dbReference>
<proteinExistence type="predicted"/>
<evidence type="ECO:0000259" key="1">
    <source>
        <dbReference type="Pfam" id="PF01872"/>
    </source>
</evidence>
<dbReference type="PANTHER" id="PTHR38011:SF2">
    <property type="entry name" value="BIFUNCTIONAL DEAMINASE-REDUCTASE DOMAIN PROTEIN"/>
    <property type="match status" value="1"/>
</dbReference>
<dbReference type="RefSeq" id="WP_369244093.1">
    <property type="nucleotide sequence ID" value="NZ_CP163443.1"/>
</dbReference>
<dbReference type="AlphaFoldDB" id="A0AB39R4K8"/>
<feature type="domain" description="Bacterial bifunctional deaminase-reductase C-terminal" evidence="1">
    <location>
        <begin position="11"/>
        <end position="194"/>
    </location>
</feature>
<reference evidence="2" key="1">
    <citation type="submission" date="2024-07" db="EMBL/GenBank/DDBJ databases">
        <authorList>
            <person name="Yu S.T."/>
        </authorList>
    </citation>
    <scope>NUCLEOTIDE SEQUENCE</scope>
    <source>
        <strain evidence="2">R41</strain>
    </source>
</reference>
<dbReference type="SUPFAM" id="SSF53597">
    <property type="entry name" value="Dihydrofolate reductase-like"/>
    <property type="match status" value="1"/>
</dbReference>
<dbReference type="Gene3D" id="3.40.430.10">
    <property type="entry name" value="Dihydrofolate Reductase, subunit A"/>
    <property type="match status" value="1"/>
</dbReference>
<dbReference type="InterPro" id="IPR050765">
    <property type="entry name" value="Riboflavin_Biosynth_HTPR"/>
</dbReference>
<dbReference type="InterPro" id="IPR024072">
    <property type="entry name" value="DHFR-like_dom_sf"/>
</dbReference>
<dbReference type="PANTHER" id="PTHR38011">
    <property type="entry name" value="DIHYDROFOLATE REDUCTASE FAMILY PROTEIN (AFU_ORTHOLOGUE AFUA_8G06820)"/>
    <property type="match status" value="1"/>
</dbReference>
<organism evidence="2">
    <name type="scientific">Streptomyces sp. R41</name>
    <dbReference type="NCBI Taxonomy" id="3238632"/>
    <lineage>
        <taxon>Bacteria</taxon>
        <taxon>Bacillati</taxon>
        <taxon>Actinomycetota</taxon>
        <taxon>Actinomycetes</taxon>
        <taxon>Kitasatosporales</taxon>
        <taxon>Streptomycetaceae</taxon>
        <taxon>Streptomyces</taxon>
    </lineage>
</organism>